<evidence type="ECO:0000256" key="1">
    <source>
        <dbReference type="ARBA" id="ARBA00022917"/>
    </source>
</evidence>
<dbReference type="SUPFAM" id="SSF55681">
    <property type="entry name" value="Class II aaRS and biotin synthetases"/>
    <property type="match status" value="1"/>
</dbReference>
<evidence type="ECO:0000256" key="2">
    <source>
        <dbReference type="ARBA" id="ARBA00023146"/>
    </source>
</evidence>
<gene>
    <name evidence="3" type="ORF">D8674_027184</name>
</gene>
<protein>
    <submittedName>
        <fullName evidence="3">Uncharacterized protein</fullName>
    </submittedName>
</protein>
<dbReference type="Gene3D" id="3.30.930.10">
    <property type="entry name" value="Bira Bifunctional Protein, Domain 2"/>
    <property type="match status" value="1"/>
</dbReference>
<keyword evidence="4" id="KW-1185">Reference proteome</keyword>
<evidence type="ECO:0000313" key="4">
    <source>
        <dbReference type="Proteomes" id="UP000327157"/>
    </source>
</evidence>
<dbReference type="Proteomes" id="UP000327157">
    <property type="component" value="Chromosome 5"/>
</dbReference>
<dbReference type="PANTHER" id="PTHR22594">
    <property type="entry name" value="ASPARTYL/LYSYL-TRNA SYNTHETASE"/>
    <property type="match status" value="1"/>
</dbReference>
<reference evidence="4" key="2">
    <citation type="submission" date="2019-10" db="EMBL/GenBank/DDBJ databases">
        <title>A de novo genome assembly of a pear dwarfing rootstock.</title>
        <authorList>
            <person name="Wang F."/>
            <person name="Wang J."/>
            <person name="Li S."/>
            <person name="Zhang Y."/>
            <person name="Fang M."/>
            <person name="Ma L."/>
            <person name="Zhao Y."/>
            <person name="Jiang S."/>
        </authorList>
    </citation>
    <scope>NUCLEOTIDE SEQUENCE [LARGE SCALE GENOMIC DNA]</scope>
</reference>
<dbReference type="GO" id="GO:0005524">
    <property type="term" value="F:ATP binding"/>
    <property type="evidence" value="ECO:0007669"/>
    <property type="project" value="UniProtKB-KW"/>
</dbReference>
<organism evidence="3 4">
    <name type="scientific">Pyrus ussuriensis x Pyrus communis</name>
    <dbReference type="NCBI Taxonomy" id="2448454"/>
    <lineage>
        <taxon>Eukaryota</taxon>
        <taxon>Viridiplantae</taxon>
        <taxon>Streptophyta</taxon>
        <taxon>Embryophyta</taxon>
        <taxon>Tracheophyta</taxon>
        <taxon>Spermatophyta</taxon>
        <taxon>Magnoliopsida</taxon>
        <taxon>eudicotyledons</taxon>
        <taxon>Gunneridae</taxon>
        <taxon>Pentapetalae</taxon>
        <taxon>rosids</taxon>
        <taxon>fabids</taxon>
        <taxon>Rosales</taxon>
        <taxon>Rosaceae</taxon>
        <taxon>Amygdaloideae</taxon>
        <taxon>Maleae</taxon>
        <taxon>Pyrus</taxon>
    </lineage>
</organism>
<sequence>MIPTKFENHVEWGIDLAYEHERYLTGEKFKQPVIVYNYPKKTKAFYSLNEDGETVFAMDVVVPKVRHFPLKGWIVDRWKPKGRALRCSKGKDSGDGTAR</sequence>
<dbReference type="AlphaFoldDB" id="A0A5N5IGA2"/>
<evidence type="ECO:0000313" key="3">
    <source>
        <dbReference type="EMBL" id="KAB2636650.1"/>
    </source>
</evidence>
<keyword evidence="2" id="KW-0436">Ligase</keyword>
<name>A0A5N5IGA2_9ROSA</name>
<dbReference type="GO" id="GO:0006421">
    <property type="term" value="P:asparaginyl-tRNA aminoacylation"/>
    <property type="evidence" value="ECO:0007669"/>
    <property type="project" value="TreeGrafter"/>
</dbReference>
<reference evidence="3 4" key="3">
    <citation type="submission" date="2019-11" db="EMBL/GenBank/DDBJ databases">
        <title>A de novo genome assembly of a pear dwarfing rootstock.</title>
        <authorList>
            <person name="Wang F."/>
            <person name="Wang J."/>
            <person name="Li S."/>
            <person name="Zhang Y."/>
            <person name="Fang M."/>
            <person name="Ma L."/>
            <person name="Zhao Y."/>
            <person name="Jiang S."/>
        </authorList>
    </citation>
    <scope>NUCLEOTIDE SEQUENCE [LARGE SCALE GENOMIC DNA]</scope>
    <source>
        <strain evidence="3">S2</strain>
        <tissue evidence="3">Leaf</tissue>
    </source>
</reference>
<proteinExistence type="predicted"/>
<reference evidence="3 4" key="1">
    <citation type="submission" date="2019-09" db="EMBL/GenBank/DDBJ databases">
        <authorList>
            <person name="Ou C."/>
        </authorList>
    </citation>
    <scope>NUCLEOTIDE SEQUENCE [LARGE SCALE GENOMIC DNA]</scope>
    <source>
        <strain evidence="3">S2</strain>
        <tissue evidence="3">Leaf</tissue>
    </source>
</reference>
<keyword evidence="1" id="KW-0648">Protein biosynthesis</keyword>
<comment type="caution">
    <text evidence="3">The sequence shown here is derived from an EMBL/GenBank/DDBJ whole genome shotgun (WGS) entry which is preliminary data.</text>
</comment>
<dbReference type="PANTHER" id="PTHR22594:SF54">
    <property type="entry name" value="ASPARAGINE--TRNA LIGASE, CYTOPLASMIC 1-RELATED"/>
    <property type="match status" value="1"/>
</dbReference>
<accession>A0A5N5IGA2</accession>
<dbReference type="InterPro" id="IPR045864">
    <property type="entry name" value="aa-tRNA-synth_II/BPL/LPL"/>
</dbReference>
<dbReference type="OrthoDB" id="1930210at2759"/>
<dbReference type="GO" id="GO:0004816">
    <property type="term" value="F:asparagine-tRNA ligase activity"/>
    <property type="evidence" value="ECO:0007669"/>
    <property type="project" value="TreeGrafter"/>
</dbReference>
<keyword evidence="2" id="KW-0030">Aminoacyl-tRNA synthetase</keyword>
<dbReference type="EMBL" id="SMOL01000004">
    <property type="protein sequence ID" value="KAB2636650.1"/>
    <property type="molecule type" value="Genomic_DNA"/>
</dbReference>
<dbReference type="GO" id="GO:0005739">
    <property type="term" value="C:mitochondrion"/>
    <property type="evidence" value="ECO:0007669"/>
    <property type="project" value="TreeGrafter"/>
</dbReference>